<dbReference type="RefSeq" id="WP_407594529.1">
    <property type="nucleotide sequence ID" value="NZ_JBHDIY010000004.1"/>
</dbReference>
<keyword evidence="3" id="KW-1185">Reference proteome</keyword>
<dbReference type="SUPFAM" id="SSF49879">
    <property type="entry name" value="SMAD/FHA domain"/>
    <property type="match status" value="1"/>
</dbReference>
<dbReference type="Proteomes" id="UP001627408">
    <property type="component" value="Unassembled WGS sequence"/>
</dbReference>
<dbReference type="SMART" id="SM00240">
    <property type="entry name" value="FHA"/>
    <property type="match status" value="1"/>
</dbReference>
<evidence type="ECO:0000313" key="2">
    <source>
        <dbReference type="EMBL" id="MFL4472344.1"/>
    </source>
</evidence>
<dbReference type="Gene3D" id="2.60.200.20">
    <property type="match status" value="1"/>
</dbReference>
<dbReference type="Pfam" id="PF00498">
    <property type="entry name" value="FHA"/>
    <property type="match status" value="1"/>
</dbReference>
<feature type="domain" description="FHA" evidence="1">
    <location>
        <begin position="29"/>
        <end position="79"/>
    </location>
</feature>
<evidence type="ECO:0000259" key="1">
    <source>
        <dbReference type="PROSITE" id="PS50006"/>
    </source>
</evidence>
<organism evidence="2 3">
    <name type="scientific">Tateyamaria armeniaca</name>
    <dbReference type="NCBI Taxonomy" id="2518930"/>
    <lineage>
        <taxon>Bacteria</taxon>
        <taxon>Pseudomonadati</taxon>
        <taxon>Pseudomonadota</taxon>
        <taxon>Alphaproteobacteria</taxon>
        <taxon>Rhodobacterales</taxon>
        <taxon>Roseobacteraceae</taxon>
        <taxon>Tateyamaria</taxon>
    </lineage>
</organism>
<sequence length="104" mass="11676">MDRLTLRIENRSDAAGDMPEDISVLGQGISIGRKMDNDWSLPDTTRFISGRHVKISFESGGYVLEDVSTNGTFMRRHHHPCGWQAQAGTWRHHPDRQLCRGGGS</sequence>
<proteinExistence type="predicted"/>
<accession>A0ABW8V357</accession>
<protein>
    <submittedName>
        <fullName evidence="2">FHA domain-containing protein</fullName>
    </submittedName>
</protein>
<dbReference type="EMBL" id="JBHDIY010000004">
    <property type="protein sequence ID" value="MFL4472344.1"/>
    <property type="molecule type" value="Genomic_DNA"/>
</dbReference>
<comment type="caution">
    <text evidence="2">The sequence shown here is derived from an EMBL/GenBank/DDBJ whole genome shotgun (WGS) entry which is preliminary data.</text>
</comment>
<name>A0ABW8V357_9RHOB</name>
<gene>
    <name evidence="2" type="ORF">ACERZ8_21575</name>
</gene>
<dbReference type="InterPro" id="IPR000253">
    <property type="entry name" value="FHA_dom"/>
</dbReference>
<evidence type="ECO:0000313" key="3">
    <source>
        <dbReference type="Proteomes" id="UP001627408"/>
    </source>
</evidence>
<dbReference type="InterPro" id="IPR008984">
    <property type="entry name" value="SMAD_FHA_dom_sf"/>
</dbReference>
<reference evidence="2 3" key="1">
    <citation type="submission" date="2024-08" db="EMBL/GenBank/DDBJ databases">
        <title>Tateyamaria sp. nov., isolated from marine algae.</title>
        <authorList>
            <person name="Choi B.J."/>
            <person name="Kim J.M."/>
            <person name="Lee J.K."/>
            <person name="Choi D.G."/>
            <person name="Bayburt H."/>
            <person name="Baek J.H."/>
            <person name="Han D.M."/>
            <person name="Jeon C.O."/>
        </authorList>
    </citation>
    <scope>NUCLEOTIDE SEQUENCE [LARGE SCALE GENOMIC DNA]</scope>
    <source>
        <strain evidence="2 3">KMU-156</strain>
    </source>
</reference>
<dbReference type="PROSITE" id="PS50006">
    <property type="entry name" value="FHA_DOMAIN"/>
    <property type="match status" value="1"/>
</dbReference>